<sequence>MAAPLDVLRRFRLGNFSRQEWIAKAIGNHMMGCYRCLKAILWGSMHSTLPKDPVVLGQLRRLNIVLPLAGVIVLGLAGAVYMWRLNSFDRTIATIEAVWDAEQYGHGEKYTFTFGLLSFSRIGPDGQSHLCRHPFRIGRPDEKFRVGEKLEIIPARGSCQRVDVIGRAELQE</sequence>
<accession>A0ABT9PWH8</accession>
<dbReference type="EMBL" id="JAUSRF010000008">
    <property type="protein sequence ID" value="MDP9838089.1"/>
    <property type="molecule type" value="Genomic_DNA"/>
</dbReference>
<keyword evidence="1" id="KW-1133">Transmembrane helix</keyword>
<protein>
    <recommendedName>
        <fullName evidence="4">DUF3592 domain-containing protein</fullName>
    </recommendedName>
</protein>
<dbReference type="RefSeq" id="WP_306835598.1">
    <property type="nucleotide sequence ID" value="NZ_JAUSRF010000008.1"/>
</dbReference>
<evidence type="ECO:0000313" key="3">
    <source>
        <dbReference type="Proteomes" id="UP001241472"/>
    </source>
</evidence>
<dbReference type="Proteomes" id="UP001241472">
    <property type="component" value="Unassembled WGS sequence"/>
</dbReference>
<evidence type="ECO:0000256" key="1">
    <source>
        <dbReference type="SAM" id="Phobius"/>
    </source>
</evidence>
<gene>
    <name evidence="2" type="ORF">J2T09_002849</name>
</gene>
<proteinExistence type="predicted"/>
<comment type="caution">
    <text evidence="2">The sequence shown here is derived from an EMBL/GenBank/DDBJ whole genome shotgun (WGS) entry which is preliminary data.</text>
</comment>
<name>A0ABT9PWH8_9HYPH</name>
<keyword evidence="3" id="KW-1185">Reference proteome</keyword>
<organism evidence="2 3">
    <name type="scientific">Neorhizobium huautlense</name>
    <dbReference type="NCBI Taxonomy" id="67774"/>
    <lineage>
        <taxon>Bacteria</taxon>
        <taxon>Pseudomonadati</taxon>
        <taxon>Pseudomonadota</taxon>
        <taxon>Alphaproteobacteria</taxon>
        <taxon>Hyphomicrobiales</taxon>
        <taxon>Rhizobiaceae</taxon>
        <taxon>Rhizobium/Agrobacterium group</taxon>
        <taxon>Neorhizobium</taxon>
    </lineage>
</organism>
<keyword evidence="1" id="KW-0472">Membrane</keyword>
<evidence type="ECO:0008006" key="4">
    <source>
        <dbReference type="Google" id="ProtNLM"/>
    </source>
</evidence>
<feature type="transmembrane region" description="Helical" evidence="1">
    <location>
        <begin position="64"/>
        <end position="83"/>
    </location>
</feature>
<evidence type="ECO:0000313" key="2">
    <source>
        <dbReference type="EMBL" id="MDP9838089.1"/>
    </source>
</evidence>
<keyword evidence="1" id="KW-0812">Transmembrane</keyword>
<reference evidence="2 3" key="1">
    <citation type="submission" date="2023-07" db="EMBL/GenBank/DDBJ databases">
        <title>Sorghum-associated microbial communities from plants grown in Nebraska, USA.</title>
        <authorList>
            <person name="Schachtman D."/>
        </authorList>
    </citation>
    <scope>NUCLEOTIDE SEQUENCE [LARGE SCALE GENOMIC DNA]</scope>
    <source>
        <strain evidence="2 3">DS1307</strain>
    </source>
</reference>